<dbReference type="Proteomes" id="UP000488956">
    <property type="component" value="Unassembled WGS sequence"/>
</dbReference>
<dbReference type="AlphaFoldDB" id="A0A6A3VKY0"/>
<dbReference type="EMBL" id="QXGA01002137">
    <property type="protein sequence ID" value="KAE9103213.1"/>
    <property type="molecule type" value="Genomic_DNA"/>
</dbReference>
<evidence type="ECO:0000313" key="3">
    <source>
        <dbReference type="EMBL" id="KAE9065093.1"/>
    </source>
</evidence>
<sequence length="56" mass="5818">MAAALQDLTAVVASIQAGDGRRTEPEGARRGEAGSGRRRSTVPTVERLGGVERLGQ</sequence>
<dbReference type="EMBL" id="QXFW01002051">
    <property type="protein sequence ID" value="KAE8982641.1"/>
    <property type="molecule type" value="Genomic_DNA"/>
</dbReference>
<accession>A0A6A3VKY0</accession>
<evidence type="ECO:0000313" key="6">
    <source>
        <dbReference type="EMBL" id="KAE9167535.1"/>
    </source>
</evidence>
<dbReference type="Proteomes" id="UP000433483">
    <property type="component" value="Unassembled WGS sequence"/>
</dbReference>
<dbReference type="Proteomes" id="UP000437068">
    <property type="component" value="Unassembled WGS sequence"/>
</dbReference>
<gene>
    <name evidence="8" type="ORF">PF001_g28344</name>
    <name evidence="7" type="ORF">PF002_g29440</name>
    <name evidence="6" type="ORF">PF005_g28734</name>
    <name evidence="5" type="ORF">PF006_g22241</name>
    <name evidence="4" type="ORF">PF007_g28634</name>
    <name evidence="3" type="ORF">PF010_g28350</name>
    <name evidence="2" type="ORF">PF011_g21533</name>
</gene>
<feature type="region of interest" description="Disordered" evidence="1">
    <location>
        <begin position="15"/>
        <end position="56"/>
    </location>
</feature>
<evidence type="ECO:0000313" key="14">
    <source>
        <dbReference type="Proteomes" id="UP000460718"/>
    </source>
</evidence>
<dbReference type="EMBL" id="QXGE01004208">
    <property type="protein sequence ID" value="KAE9271515.1"/>
    <property type="molecule type" value="Genomic_DNA"/>
</dbReference>
<dbReference type="EMBL" id="QXGD01004026">
    <property type="protein sequence ID" value="KAE9172933.1"/>
    <property type="molecule type" value="Genomic_DNA"/>
</dbReference>
<evidence type="ECO:0000313" key="15">
    <source>
        <dbReference type="Proteomes" id="UP000488956"/>
    </source>
</evidence>
<evidence type="ECO:0000313" key="8">
    <source>
        <dbReference type="EMBL" id="KAE9271515.1"/>
    </source>
</evidence>
<dbReference type="EMBL" id="QXGB01004101">
    <property type="protein sequence ID" value="KAE9167535.1"/>
    <property type="molecule type" value="Genomic_DNA"/>
</dbReference>
<dbReference type="EMBL" id="QXFZ01004030">
    <property type="protein sequence ID" value="KAE9066033.1"/>
    <property type="molecule type" value="Genomic_DNA"/>
</dbReference>
<reference evidence="9 10" key="1">
    <citation type="submission" date="2018-08" db="EMBL/GenBank/DDBJ databases">
        <title>Genomic investigation of the strawberry pathogen Phytophthora fragariae indicates pathogenicity is determined by transcriptional variation in three key races.</title>
        <authorList>
            <person name="Adams T.M."/>
            <person name="Armitage A.D."/>
            <person name="Sobczyk M.K."/>
            <person name="Bates H.J."/>
            <person name="Dunwell J.M."/>
            <person name="Nellist C.F."/>
            <person name="Harrison R.J."/>
        </authorList>
    </citation>
    <scope>NUCLEOTIDE SEQUENCE [LARGE SCALE GENOMIC DNA]</scope>
    <source>
        <strain evidence="8 10">A4</strain>
        <strain evidence="7 11">BC-1</strain>
        <strain evidence="6 9">NOV-27</strain>
        <strain evidence="5 12">NOV-5</strain>
        <strain evidence="4 13">NOV-71</strain>
        <strain evidence="3 15">ONT-3</strain>
        <strain evidence="2 14">SCRP245</strain>
    </source>
</reference>
<feature type="compositionally biased region" description="Basic and acidic residues" evidence="1">
    <location>
        <begin position="19"/>
        <end position="32"/>
    </location>
</feature>
<evidence type="ECO:0000313" key="7">
    <source>
        <dbReference type="EMBL" id="KAE9172933.1"/>
    </source>
</evidence>
<dbReference type="Proteomes" id="UP000440732">
    <property type="component" value="Unassembled WGS sequence"/>
</dbReference>
<comment type="caution">
    <text evidence="6">The sequence shown here is derived from an EMBL/GenBank/DDBJ whole genome shotgun (WGS) entry which is preliminary data.</text>
</comment>
<dbReference type="EMBL" id="QXFX01004186">
    <property type="protein sequence ID" value="KAE9065093.1"/>
    <property type="molecule type" value="Genomic_DNA"/>
</dbReference>
<evidence type="ECO:0000313" key="9">
    <source>
        <dbReference type="Proteomes" id="UP000433483"/>
    </source>
</evidence>
<organism evidence="6 9">
    <name type="scientific">Phytophthora fragariae</name>
    <dbReference type="NCBI Taxonomy" id="53985"/>
    <lineage>
        <taxon>Eukaryota</taxon>
        <taxon>Sar</taxon>
        <taxon>Stramenopiles</taxon>
        <taxon>Oomycota</taxon>
        <taxon>Peronosporomycetes</taxon>
        <taxon>Peronosporales</taxon>
        <taxon>Peronosporaceae</taxon>
        <taxon>Phytophthora</taxon>
    </lineage>
</organism>
<evidence type="ECO:0000313" key="13">
    <source>
        <dbReference type="Proteomes" id="UP000441208"/>
    </source>
</evidence>
<evidence type="ECO:0000313" key="4">
    <source>
        <dbReference type="EMBL" id="KAE9066033.1"/>
    </source>
</evidence>
<protein>
    <submittedName>
        <fullName evidence="6">Uncharacterized protein</fullName>
    </submittedName>
</protein>
<evidence type="ECO:0000313" key="5">
    <source>
        <dbReference type="EMBL" id="KAE9103213.1"/>
    </source>
</evidence>
<dbReference type="Proteomes" id="UP000460718">
    <property type="component" value="Unassembled WGS sequence"/>
</dbReference>
<keyword evidence="9" id="KW-1185">Reference proteome</keyword>
<evidence type="ECO:0000313" key="10">
    <source>
        <dbReference type="Proteomes" id="UP000437068"/>
    </source>
</evidence>
<evidence type="ECO:0000313" key="11">
    <source>
        <dbReference type="Proteomes" id="UP000440367"/>
    </source>
</evidence>
<evidence type="ECO:0000256" key="1">
    <source>
        <dbReference type="SAM" id="MobiDB-lite"/>
    </source>
</evidence>
<evidence type="ECO:0000313" key="2">
    <source>
        <dbReference type="EMBL" id="KAE8982641.1"/>
    </source>
</evidence>
<evidence type="ECO:0000313" key="12">
    <source>
        <dbReference type="Proteomes" id="UP000440732"/>
    </source>
</evidence>
<proteinExistence type="predicted"/>
<name>A0A6A3VKY0_9STRA</name>
<dbReference type="Proteomes" id="UP000441208">
    <property type="component" value="Unassembled WGS sequence"/>
</dbReference>
<dbReference type="Proteomes" id="UP000440367">
    <property type="component" value="Unassembled WGS sequence"/>
</dbReference>